<dbReference type="FunFam" id="3.30.565.10:FF:000010">
    <property type="entry name" value="Sensor histidine kinase RcsC"/>
    <property type="match status" value="1"/>
</dbReference>
<dbReference type="SMART" id="SM00086">
    <property type="entry name" value="PAC"/>
    <property type="match status" value="1"/>
</dbReference>
<dbReference type="SUPFAM" id="SSF47384">
    <property type="entry name" value="Homodimeric domain of signal transducing histidine kinase"/>
    <property type="match status" value="1"/>
</dbReference>
<dbReference type="SUPFAM" id="SSF52172">
    <property type="entry name" value="CheY-like"/>
    <property type="match status" value="1"/>
</dbReference>
<dbReference type="Pfam" id="PF02518">
    <property type="entry name" value="HATPase_c"/>
    <property type="match status" value="1"/>
</dbReference>
<comment type="similarity">
    <text evidence="3">In the N-terminal section; belongs to the phytochrome family.</text>
</comment>
<dbReference type="Pfam" id="PF00512">
    <property type="entry name" value="HisKA"/>
    <property type="match status" value="1"/>
</dbReference>
<dbReference type="InterPro" id="IPR036890">
    <property type="entry name" value="HATPase_C_sf"/>
</dbReference>
<dbReference type="GO" id="GO:0005524">
    <property type="term" value="F:ATP binding"/>
    <property type="evidence" value="ECO:0007669"/>
    <property type="project" value="UniProtKB-KW"/>
</dbReference>
<evidence type="ECO:0000256" key="10">
    <source>
        <dbReference type="ARBA" id="ARBA00023012"/>
    </source>
</evidence>
<dbReference type="InterPro" id="IPR001789">
    <property type="entry name" value="Sig_transdc_resp-reg_receiver"/>
</dbReference>
<keyword evidence="12" id="KW-0131">Cell cycle</keyword>
<accession>A0A951PRC0</accession>
<evidence type="ECO:0000256" key="2">
    <source>
        <dbReference type="ARBA" id="ARBA00004370"/>
    </source>
</evidence>
<keyword evidence="8" id="KW-0418">Kinase</keyword>
<evidence type="ECO:0000256" key="9">
    <source>
        <dbReference type="ARBA" id="ARBA00022840"/>
    </source>
</evidence>
<dbReference type="CDD" id="cd17546">
    <property type="entry name" value="REC_hyHK_CKI1_RcsC-like"/>
    <property type="match status" value="1"/>
</dbReference>
<keyword evidence="6" id="KW-0808">Transferase</keyword>
<evidence type="ECO:0000256" key="15">
    <source>
        <dbReference type="SAM" id="Coils"/>
    </source>
</evidence>
<dbReference type="InterPro" id="IPR011006">
    <property type="entry name" value="CheY-like_superfamily"/>
</dbReference>
<protein>
    <recommendedName>
        <fullName evidence="13">Circadian input-output histidine kinase CikA</fullName>
        <ecNumber evidence="4">2.7.13.3</ecNumber>
    </recommendedName>
</protein>
<comment type="subcellular location">
    <subcellularLocation>
        <location evidence="2">Membrane</location>
    </subcellularLocation>
</comment>
<dbReference type="Gene3D" id="3.30.450.20">
    <property type="entry name" value="PAS domain"/>
    <property type="match status" value="1"/>
</dbReference>
<keyword evidence="11" id="KW-0472">Membrane</keyword>
<evidence type="ECO:0000256" key="7">
    <source>
        <dbReference type="ARBA" id="ARBA00022741"/>
    </source>
</evidence>
<dbReference type="SMART" id="SM00387">
    <property type="entry name" value="HATPase_c"/>
    <property type="match status" value="1"/>
</dbReference>
<dbReference type="SUPFAM" id="SSF55874">
    <property type="entry name" value="ATPase domain of HSP90 chaperone/DNA topoisomerase II/histidine kinase"/>
    <property type="match status" value="1"/>
</dbReference>
<dbReference type="PROSITE" id="PS50109">
    <property type="entry name" value="HIS_KIN"/>
    <property type="match status" value="1"/>
</dbReference>
<evidence type="ECO:0000256" key="1">
    <source>
        <dbReference type="ARBA" id="ARBA00000085"/>
    </source>
</evidence>
<dbReference type="InterPro" id="IPR000014">
    <property type="entry name" value="PAS"/>
</dbReference>
<evidence type="ECO:0000256" key="4">
    <source>
        <dbReference type="ARBA" id="ARBA00012438"/>
    </source>
</evidence>
<feature type="domain" description="Histidine kinase" evidence="16">
    <location>
        <begin position="203"/>
        <end position="439"/>
    </location>
</feature>
<evidence type="ECO:0000313" key="20">
    <source>
        <dbReference type="Proteomes" id="UP000753908"/>
    </source>
</evidence>
<feature type="domain" description="Response regulatory" evidence="17">
    <location>
        <begin position="465"/>
        <end position="581"/>
    </location>
</feature>
<dbReference type="InterPro" id="IPR005467">
    <property type="entry name" value="His_kinase_dom"/>
</dbReference>
<feature type="domain" description="PAC" evidence="18">
    <location>
        <begin position="133"/>
        <end position="185"/>
    </location>
</feature>
<dbReference type="Gene3D" id="3.30.565.10">
    <property type="entry name" value="Histidine kinase-like ATPase, C-terminal domain"/>
    <property type="match status" value="1"/>
</dbReference>
<dbReference type="PRINTS" id="PR00344">
    <property type="entry name" value="BCTRLSENSOR"/>
</dbReference>
<dbReference type="InterPro" id="IPR003594">
    <property type="entry name" value="HATPase_dom"/>
</dbReference>
<evidence type="ECO:0000256" key="8">
    <source>
        <dbReference type="ARBA" id="ARBA00022777"/>
    </source>
</evidence>
<dbReference type="InterPro" id="IPR035965">
    <property type="entry name" value="PAS-like_dom_sf"/>
</dbReference>
<sequence length="669" mass="74739">MKTIAWSNLSEEFPIPGWASWGIGIDVTDRKQAEEALRQANQELENRVAQRTEALKESEHALVEAQHLANLGNWSFDVLTQEVNWSDETFRIFGLDPTQPALTYEQHLEIIHPDDLEVFQRNAELAITQGRAYEQEIRIFRPDRSLRYTLGRGRAVFNEQGQVVKLFGTVQDISDRKLAEVALQQAKVAAEAANQAKSIFLANMSHELRTPLNAILGFSQLMNRDTNLSPEQQENLSLITRSGEHLLTLINQVLDLAKIEAGRTTLNETAFDLIRLLDDLEDMFQLKAQEKGLHLICDRCDDVPQYVRADEVKLRQVLINLLSNAIKFTIEGGVSLRVASHKLNGVSTVSSQAQQPTSERGQLTLYFEIEDTGPGIAPDELDKLFQAFVQTQTGSESQQGTGLGLIISRQFVKLMGGEITVSSTLGRGTIFKFDIQLGVADATAIKSKPPTRRVIALQPNQPSYRLLIVDDRWDNRKLLLKLLNPLGFEIKEATNGIEAIELWSSWEPHLIFMDMRMPVMDGYEATQRIKATTQGQATAIVALSASNFEEARTVVFSVGCDDFIHKPFREADIFDALHKHIGVRYVYDEPPIEPKSAPTQALTPEAIAALPADLLASLQKAAIEGDLDLILAEIEQIRSQNDALANALASLAKKFEFKQLLTLIQPKMN</sequence>
<evidence type="ECO:0000313" key="19">
    <source>
        <dbReference type="EMBL" id="MBW4548346.1"/>
    </source>
</evidence>
<dbReference type="InterPro" id="IPR004358">
    <property type="entry name" value="Sig_transdc_His_kin-like_C"/>
</dbReference>
<keyword evidence="5 14" id="KW-0597">Phosphoprotein</keyword>
<keyword evidence="10" id="KW-0902">Two-component regulatory system</keyword>
<dbReference type="InterPro" id="IPR036097">
    <property type="entry name" value="HisK_dim/P_sf"/>
</dbReference>
<evidence type="ECO:0000256" key="11">
    <source>
        <dbReference type="ARBA" id="ARBA00023136"/>
    </source>
</evidence>
<name>A0A951PRC0_9CYAN</name>
<dbReference type="Proteomes" id="UP000753908">
    <property type="component" value="Unassembled WGS sequence"/>
</dbReference>
<dbReference type="GO" id="GO:0005886">
    <property type="term" value="C:plasma membrane"/>
    <property type="evidence" value="ECO:0007669"/>
    <property type="project" value="TreeGrafter"/>
</dbReference>
<feature type="modified residue" description="4-aspartylphosphate" evidence="14">
    <location>
        <position position="514"/>
    </location>
</feature>
<evidence type="ECO:0000256" key="14">
    <source>
        <dbReference type="PROSITE-ProRule" id="PRU00169"/>
    </source>
</evidence>
<evidence type="ECO:0000256" key="13">
    <source>
        <dbReference type="ARBA" id="ARBA00074306"/>
    </source>
</evidence>
<feature type="coiled-coil region" evidence="15">
    <location>
        <begin position="27"/>
        <end position="61"/>
    </location>
</feature>
<keyword evidence="15" id="KW-0175">Coiled coil</keyword>
<dbReference type="GO" id="GO:0000155">
    <property type="term" value="F:phosphorelay sensor kinase activity"/>
    <property type="evidence" value="ECO:0007669"/>
    <property type="project" value="InterPro"/>
</dbReference>
<evidence type="ECO:0000259" key="16">
    <source>
        <dbReference type="PROSITE" id="PS50109"/>
    </source>
</evidence>
<dbReference type="NCBIfam" id="TIGR00229">
    <property type="entry name" value="sensory_box"/>
    <property type="match status" value="1"/>
</dbReference>
<dbReference type="InterPro" id="IPR001610">
    <property type="entry name" value="PAC"/>
</dbReference>
<comment type="catalytic activity">
    <reaction evidence="1">
        <text>ATP + protein L-histidine = ADP + protein N-phospho-L-histidine.</text>
        <dbReference type="EC" id="2.7.13.3"/>
    </reaction>
</comment>
<dbReference type="PROSITE" id="PS50110">
    <property type="entry name" value="RESPONSE_REGULATORY"/>
    <property type="match status" value="1"/>
</dbReference>
<dbReference type="Gene3D" id="2.10.70.100">
    <property type="match status" value="1"/>
</dbReference>
<keyword evidence="9" id="KW-0067">ATP-binding</keyword>
<gene>
    <name evidence="19" type="ORF">KME25_28495</name>
</gene>
<evidence type="ECO:0000256" key="5">
    <source>
        <dbReference type="ARBA" id="ARBA00022553"/>
    </source>
</evidence>
<dbReference type="PROSITE" id="PS50113">
    <property type="entry name" value="PAC"/>
    <property type="match status" value="1"/>
</dbReference>
<dbReference type="Pfam" id="PF08447">
    <property type="entry name" value="PAS_3"/>
    <property type="match status" value="1"/>
</dbReference>
<dbReference type="Gene3D" id="3.40.50.2300">
    <property type="match status" value="1"/>
</dbReference>
<dbReference type="CDD" id="cd00130">
    <property type="entry name" value="PAS"/>
    <property type="match status" value="1"/>
</dbReference>
<dbReference type="PANTHER" id="PTHR43047:SF72">
    <property type="entry name" value="OSMOSENSING HISTIDINE PROTEIN KINASE SLN1"/>
    <property type="match status" value="1"/>
</dbReference>
<dbReference type="AlphaFoldDB" id="A0A951PRC0"/>
<dbReference type="CDD" id="cd16922">
    <property type="entry name" value="HATPase_EvgS-ArcB-TorS-like"/>
    <property type="match status" value="1"/>
</dbReference>
<dbReference type="InterPro" id="IPR000700">
    <property type="entry name" value="PAS-assoc_C"/>
</dbReference>
<dbReference type="PANTHER" id="PTHR43047">
    <property type="entry name" value="TWO-COMPONENT HISTIDINE PROTEIN KINASE"/>
    <property type="match status" value="1"/>
</dbReference>
<feature type="coiled-coil region" evidence="15">
    <location>
        <begin position="627"/>
        <end position="654"/>
    </location>
</feature>
<organism evidence="19 20">
    <name type="scientific">Symplocastrum torsivum CPER-KK1</name>
    <dbReference type="NCBI Taxonomy" id="450513"/>
    <lineage>
        <taxon>Bacteria</taxon>
        <taxon>Bacillati</taxon>
        <taxon>Cyanobacteriota</taxon>
        <taxon>Cyanophyceae</taxon>
        <taxon>Oscillatoriophycideae</taxon>
        <taxon>Oscillatoriales</taxon>
        <taxon>Microcoleaceae</taxon>
        <taxon>Symplocastrum</taxon>
    </lineage>
</organism>
<dbReference type="EMBL" id="JAHHIF010000060">
    <property type="protein sequence ID" value="MBW4548346.1"/>
    <property type="molecule type" value="Genomic_DNA"/>
</dbReference>
<evidence type="ECO:0000259" key="18">
    <source>
        <dbReference type="PROSITE" id="PS50113"/>
    </source>
</evidence>
<dbReference type="InterPro" id="IPR013655">
    <property type="entry name" value="PAS_fold_3"/>
</dbReference>
<evidence type="ECO:0000259" key="17">
    <source>
        <dbReference type="PROSITE" id="PS50110"/>
    </source>
</evidence>
<dbReference type="CDD" id="cd00082">
    <property type="entry name" value="HisKA"/>
    <property type="match status" value="1"/>
</dbReference>
<dbReference type="FunFam" id="1.10.287.130:FF:000038">
    <property type="entry name" value="Sensory transduction histidine kinase"/>
    <property type="match status" value="1"/>
</dbReference>
<dbReference type="SMART" id="SM00448">
    <property type="entry name" value="REC"/>
    <property type="match status" value="1"/>
</dbReference>
<evidence type="ECO:0000256" key="3">
    <source>
        <dbReference type="ARBA" id="ARBA00006402"/>
    </source>
</evidence>
<reference evidence="19" key="1">
    <citation type="submission" date="2021-05" db="EMBL/GenBank/DDBJ databases">
        <authorList>
            <person name="Pietrasiak N."/>
            <person name="Ward R."/>
            <person name="Stajich J.E."/>
            <person name="Kurbessoian T."/>
        </authorList>
    </citation>
    <scope>NUCLEOTIDE SEQUENCE</scope>
    <source>
        <strain evidence="19">CPER-KK1</strain>
    </source>
</reference>
<proteinExistence type="inferred from homology"/>
<keyword evidence="7" id="KW-0547">Nucleotide-binding</keyword>
<dbReference type="Gene3D" id="1.10.287.130">
    <property type="match status" value="1"/>
</dbReference>
<dbReference type="EC" id="2.7.13.3" evidence="4"/>
<reference evidence="19" key="2">
    <citation type="journal article" date="2022" name="Microbiol. Resour. Announc.">
        <title>Metagenome Sequencing to Explore Phylogenomics of Terrestrial Cyanobacteria.</title>
        <authorList>
            <person name="Ward R.D."/>
            <person name="Stajich J.E."/>
            <person name="Johansen J.R."/>
            <person name="Huntemann M."/>
            <person name="Clum A."/>
            <person name="Foster B."/>
            <person name="Foster B."/>
            <person name="Roux S."/>
            <person name="Palaniappan K."/>
            <person name="Varghese N."/>
            <person name="Mukherjee S."/>
            <person name="Reddy T.B.K."/>
            <person name="Daum C."/>
            <person name="Copeland A."/>
            <person name="Chen I.A."/>
            <person name="Ivanova N.N."/>
            <person name="Kyrpides N.C."/>
            <person name="Shapiro N."/>
            <person name="Eloe-Fadrosh E.A."/>
            <person name="Pietrasiak N."/>
        </authorList>
    </citation>
    <scope>NUCLEOTIDE SEQUENCE</scope>
    <source>
        <strain evidence="19">CPER-KK1</strain>
    </source>
</reference>
<dbReference type="SUPFAM" id="SSF55785">
    <property type="entry name" value="PYP-like sensor domain (PAS domain)"/>
    <property type="match status" value="1"/>
</dbReference>
<comment type="caution">
    <text evidence="19">The sequence shown here is derived from an EMBL/GenBank/DDBJ whole genome shotgun (WGS) entry which is preliminary data.</text>
</comment>
<evidence type="ECO:0000256" key="12">
    <source>
        <dbReference type="ARBA" id="ARBA00023306"/>
    </source>
</evidence>
<dbReference type="InterPro" id="IPR003661">
    <property type="entry name" value="HisK_dim/P_dom"/>
</dbReference>
<dbReference type="SMART" id="SM00388">
    <property type="entry name" value="HisKA"/>
    <property type="match status" value="1"/>
</dbReference>
<dbReference type="GO" id="GO:0009927">
    <property type="term" value="F:histidine phosphotransfer kinase activity"/>
    <property type="evidence" value="ECO:0007669"/>
    <property type="project" value="TreeGrafter"/>
</dbReference>
<dbReference type="Pfam" id="PF00072">
    <property type="entry name" value="Response_reg"/>
    <property type="match status" value="1"/>
</dbReference>
<evidence type="ECO:0000256" key="6">
    <source>
        <dbReference type="ARBA" id="ARBA00022679"/>
    </source>
</evidence>